<name>A0AAW1MD84_POPJA</name>
<dbReference type="GO" id="GO:0003677">
    <property type="term" value="F:DNA binding"/>
    <property type="evidence" value="ECO:0007669"/>
    <property type="project" value="TreeGrafter"/>
</dbReference>
<protein>
    <submittedName>
        <fullName evidence="2">DDE superfamily endonuclease</fullName>
    </submittedName>
</protein>
<dbReference type="PANTHER" id="PTHR19303:SF73">
    <property type="entry name" value="PROTEIN PDC2"/>
    <property type="match status" value="1"/>
</dbReference>
<proteinExistence type="predicted"/>
<dbReference type="InterPro" id="IPR004875">
    <property type="entry name" value="DDE_SF_endonuclease_dom"/>
</dbReference>
<keyword evidence="3" id="KW-1185">Reference proteome</keyword>
<evidence type="ECO:0000313" key="3">
    <source>
        <dbReference type="Proteomes" id="UP001458880"/>
    </source>
</evidence>
<dbReference type="AlphaFoldDB" id="A0AAW1MD84"/>
<dbReference type="EMBL" id="JASPKY010000048">
    <property type="protein sequence ID" value="KAK9745490.1"/>
    <property type="molecule type" value="Genomic_DNA"/>
</dbReference>
<comment type="caution">
    <text evidence="2">The sequence shown here is derived from an EMBL/GenBank/DDBJ whole genome shotgun (WGS) entry which is preliminary data.</text>
</comment>
<dbReference type="GO" id="GO:0004519">
    <property type="term" value="F:endonuclease activity"/>
    <property type="evidence" value="ECO:0007669"/>
    <property type="project" value="UniProtKB-KW"/>
</dbReference>
<dbReference type="GO" id="GO:0005634">
    <property type="term" value="C:nucleus"/>
    <property type="evidence" value="ECO:0007669"/>
    <property type="project" value="TreeGrafter"/>
</dbReference>
<dbReference type="Pfam" id="PF03184">
    <property type="entry name" value="DDE_1"/>
    <property type="match status" value="1"/>
</dbReference>
<organism evidence="2 3">
    <name type="scientific">Popillia japonica</name>
    <name type="common">Japanese beetle</name>
    <dbReference type="NCBI Taxonomy" id="7064"/>
    <lineage>
        <taxon>Eukaryota</taxon>
        <taxon>Metazoa</taxon>
        <taxon>Ecdysozoa</taxon>
        <taxon>Arthropoda</taxon>
        <taxon>Hexapoda</taxon>
        <taxon>Insecta</taxon>
        <taxon>Pterygota</taxon>
        <taxon>Neoptera</taxon>
        <taxon>Endopterygota</taxon>
        <taxon>Coleoptera</taxon>
        <taxon>Polyphaga</taxon>
        <taxon>Scarabaeiformia</taxon>
        <taxon>Scarabaeidae</taxon>
        <taxon>Rutelinae</taxon>
        <taxon>Popillia</taxon>
    </lineage>
</organism>
<feature type="domain" description="DDE-1" evidence="1">
    <location>
        <begin position="3"/>
        <end position="78"/>
    </location>
</feature>
<dbReference type="InterPro" id="IPR050863">
    <property type="entry name" value="CenT-Element_Derived"/>
</dbReference>
<evidence type="ECO:0000259" key="1">
    <source>
        <dbReference type="Pfam" id="PF03184"/>
    </source>
</evidence>
<accession>A0AAW1MD84</accession>
<keyword evidence="2" id="KW-0378">Hydrolase</keyword>
<keyword evidence="2" id="KW-0540">Nuclease</keyword>
<keyword evidence="2" id="KW-0255">Endonuclease</keyword>
<dbReference type="PANTHER" id="PTHR19303">
    <property type="entry name" value="TRANSPOSON"/>
    <property type="match status" value="1"/>
</dbReference>
<reference evidence="2 3" key="1">
    <citation type="journal article" date="2024" name="BMC Genomics">
        <title>De novo assembly and annotation of Popillia japonica's genome with initial clues to its potential as an invasive pest.</title>
        <authorList>
            <person name="Cucini C."/>
            <person name="Boschi S."/>
            <person name="Funari R."/>
            <person name="Cardaioli E."/>
            <person name="Iannotti N."/>
            <person name="Marturano G."/>
            <person name="Paoli F."/>
            <person name="Bruttini M."/>
            <person name="Carapelli A."/>
            <person name="Frati F."/>
            <person name="Nardi F."/>
        </authorList>
    </citation>
    <scope>NUCLEOTIDE SEQUENCE [LARGE SCALE GENOMIC DNA]</scope>
    <source>
        <strain evidence="2">DMR45628</strain>
    </source>
</reference>
<sequence length="144" mass="16439">MASEDRHVLLTLDNCSAHNIDGLDLPNVKVIYFPAYSTSRVQPLDQGIIASFKSRFKTRFVRYALLCIESQQSNMNFNKAWNTRTVNLPSESSFLSQDTEDWTNLISGIHPTINMSFSEFIVFDNNVEVCALEDNVEVEDREVL</sequence>
<dbReference type="Proteomes" id="UP001458880">
    <property type="component" value="Unassembled WGS sequence"/>
</dbReference>
<gene>
    <name evidence="2" type="ORF">QE152_g6892</name>
</gene>
<evidence type="ECO:0000313" key="2">
    <source>
        <dbReference type="EMBL" id="KAK9745490.1"/>
    </source>
</evidence>